<dbReference type="EC" id="2.7.7.89" evidence="9"/>
<keyword evidence="3" id="KW-0547">Nucleotide-binding</keyword>
<evidence type="ECO:0000256" key="6">
    <source>
        <dbReference type="ARBA" id="ARBA00023268"/>
    </source>
</evidence>
<evidence type="ECO:0000256" key="5">
    <source>
        <dbReference type="ARBA" id="ARBA00022842"/>
    </source>
</evidence>
<dbReference type="InterPro" id="IPR005190">
    <property type="entry name" value="GlnE_rpt_dom"/>
</dbReference>
<dbReference type="GO" id="GO:0047388">
    <property type="term" value="F:[glutamine synthetase]-adenylyl-L-tyrosine phosphorylase activity"/>
    <property type="evidence" value="ECO:0007669"/>
    <property type="project" value="UniProtKB-EC"/>
</dbReference>
<dbReference type="PANTHER" id="PTHR30621">
    <property type="entry name" value="GLUTAMINE SYNTHETASE ADENYLYLTRANSFERASE"/>
    <property type="match status" value="1"/>
</dbReference>
<evidence type="ECO:0000256" key="2">
    <source>
        <dbReference type="ARBA" id="ARBA00022695"/>
    </source>
</evidence>
<keyword evidence="5" id="KW-0460">Magnesium</keyword>
<dbReference type="InterPro" id="IPR023057">
    <property type="entry name" value="GlnE"/>
</dbReference>
<dbReference type="EMBL" id="CP061510">
    <property type="protein sequence ID" value="QSB44993.1"/>
    <property type="molecule type" value="Genomic_DNA"/>
</dbReference>
<dbReference type="Pfam" id="PF08335">
    <property type="entry name" value="GlnD_UR_UTase"/>
    <property type="match status" value="1"/>
</dbReference>
<dbReference type="NCBIfam" id="NF008292">
    <property type="entry name" value="PRK11072.1"/>
    <property type="match status" value="1"/>
</dbReference>
<dbReference type="CDD" id="cd05401">
    <property type="entry name" value="NT_GlnE_GlnD_like"/>
    <property type="match status" value="2"/>
</dbReference>
<keyword evidence="4" id="KW-0067">ATP-binding</keyword>
<gene>
    <name evidence="9" type="ORF">IDJ81_02155</name>
</gene>
<keyword evidence="2 9" id="KW-0548">Nucleotidyltransferase</keyword>
<evidence type="ECO:0000313" key="9">
    <source>
        <dbReference type="EMBL" id="QSB44993.1"/>
    </source>
</evidence>
<feature type="domain" description="Glutamate-ammonia ligase adenylyltransferase repeated" evidence="7">
    <location>
        <begin position="501"/>
        <end position="743"/>
    </location>
</feature>
<evidence type="ECO:0000259" key="7">
    <source>
        <dbReference type="Pfam" id="PF03710"/>
    </source>
</evidence>
<reference evidence="9 10" key="1">
    <citation type="submission" date="2020-09" db="EMBL/GenBank/DDBJ databases">
        <title>Complete genome sequence of altererythrobacter flavus SS-21NJ, isolated from Dongying oil sludge in Shandong province.</title>
        <authorList>
            <person name="Sun S."/>
            <person name="Zhang Z."/>
        </authorList>
    </citation>
    <scope>NUCLEOTIDE SEQUENCE [LARGE SCALE GENOMIC DNA]</scope>
    <source>
        <strain evidence="9 10">SS-21NJ</strain>
    </source>
</reference>
<dbReference type="Gene3D" id="1.20.120.330">
    <property type="entry name" value="Nucleotidyltransferases domain 2"/>
    <property type="match status" value="2"/>
</dbReference>
<evidence type="ECO:0000259" key="8">
    <source>
        <dbReference type="Pfam" id="PF08335"/>
    </source>
</evidence>
<dbReference type="SUPFAM" id="SSF81593">
    <property type="entry name" value="Nucleotidyltransferase substrate binding subunit/domain"/>
    <property type="match status" value="2"/>
</dbReference>
<evidence type="ECO:0000256" key="1">
    <source>
        <dbReference type="ARBA" id="ARBA00022679"/>
    </source>
</evidence>
<feature type="domain" description="PII-uridylyltransferase/Glutamine-synthetase adenylyltransferase" evidence="8">
    <location>
        <begin position="273"/>
        <end position="384"/>
    </location>
</feature>
<dbReference type="RefSeq" id="WP_205443267.1">
    <property type="nucleotide sequence ID" value="NZ_CP061510.1"/>
</dbReference>
<organism evidence="9 10">
    <name type="scientific">Tsuneonella flava</name>
    <dbReference type="NCBI Taxonomy" id="2055955"/>
    <lineage>
        <taxon>Bacteria</taxon>
        <taxon>Pseudomonadati</taxon>
        <taxon>Pseudomonadota</taxon>
        <taxon>Alphaproteobacteria</taxon>
        <taxon>Sphingomonadales</taxon>
        <taxon>Erythrobacteraceae</taxon>
        <taxon>Tsuneonella</taxon>
    </lineage>
</organism>
<sequence>MSGDWTAAIERARNHAPFLARALDRQPELAALLAAGDGEGALAMAKAAGDGIEDTGVALRRERLALATALAIGDLAGAFPLLRITSELSALADHALDRAIAATIRQRVPDAEPAGMIALALGKHGAGELNYSSDIDPILLYDPETLPRRERDEPGEAAQRYAREIVRMLSENTAEGYVFRVDLRLRPASEVSPLAISVNAALSHYESSALAWERAAFIRARACAGDVVAGEDFLAAIRPFVWRRSLDFGAIVEIRRLTARIRASHAGPTVPGPGFNVKLGRGGIREVEFFAQTHQLIHGGRDPSLRLRGTRATLDALAAAGRIGREDARVLGESYDRLRTIEHRLQMVEDHQTHVLPAGDALDNVAHLDGLTDGAALIAELESITGQVAERYDALIADDGESGATVAVAGDALANKLETLGFPQPTQLAQRIEGWSDGRIRALRSEAARGAFEVLLPALLERFAKAPDPVQAINRWERVLAASPSALNLFRLLEARPALLDQLVRILILAPPLADALGLRPELLDALIDKTALDLPGSVEELAAEMERGETGDDYERKLDRIRIVTGEKRFALGLQTIAAVHDPLEIATALARTAEAALLVAQAAAEEEFARVHGRVPGRELVVLGLGRFGGGALTYASDLDVIYLFSGDFEGESDGGRPLGVTLYFNRLAQRVSAALSVPTAEGALYEVDTRLRPQGAQGPLAVSFQSFEQYQKNEAWTWEHMALTRARPLTGSGEVRQQLQATIDSVLHQERDPEKLRTDALKMRAEMARHKPAKGPLDAKLARGGLVDLEFLIHYLQLRERTAFNPRLGIAVKELVEQGLLPPAVVEARLLMTRLLVAGRLLSPDLAEPGADAAQALAEACGQRDFSTLLHAFTAARREVAAAWAEAFGEKLETI</sequence>
<keyword evidence="6" id="KW-0511">Multifunctional enzyme</keyword>
<evidence type="ECO:0000256" key="4">
    <source>
        <dbReference type="ARBA" id="ARBA00022840"/>
    </source>
</evidence>
<dbReference type="Gene3D" id="3.30.460.10">
    <property type="entry name" value="Beta Polymerase, domain 2"/>
    <property type="match status" value="2"/>
</dbReference>
<dbReference type="NCBIfam" id="NF010706">
    <property type="entry name" value="PRK14108.1"/>
    <property type="match status" value="1"/>
</dbReference>
<keyword evidence="10" id="KW-1185">Reference proteome</keyword>
<dbReference type="PANTHER" id="PTHR30621:SF0">
    <property type="entry name" value="BIFUNCTIONAL GLUTAMINE SYNTHETASE ADENYLYLTRANSFERASE_ADENYLYL-REMOVING ENZYME"/>
    <property type="match status" value="1"/>
</dbReference>
<evidence type="ECO:0000256" key="3">
    <source>
        <dbReference type="ARBA" id="ARBA00022741"/>
    </source>
</evidence>
<dbReference type="InterPro" id="IPR013546">
    <property type="entry name" value="PII_UdlTrfase/GS_AdlTrfase"/>
</dbReference>
<proteinExistence type="predicted"/>
<dbReference type="Proteomes" id="UP000663637">
    <property type="component" value="Chromosome"/>
</dbReference>
<protein>
    <submittedName>
        <fullName evidence="9">Bifunctional [glutamine synthetase] adenylyltransferase/[glutamine synthetase]-adenylyl-L-tyrosine phosphorylase</fullName>
        <ecNumber evidence="9">2.7.7.89</ecNumber>
    </submittedName>
</protein>
<evidence type="ECO:0000313" key="10">
    <source>
        <dbReference type="Proteomes" id="UP000663637"/>
    </source>
</evidence>
<dbReference type="Pfam" id="PF03710">
    <property type="entry name" value="GlnE"/>
    <property type="match status" value="2"/>
</dbReference>
<feature type="domain" description="Glutamate-ammonia ligase adenylyltransferase repeated" evidence="7">
    <location>
        <begin position="43"/>
        <end position="234"/>
    </location>
</feature>
<accession>A0ABX7K9S0</accession>
<dbReference type="SUPFAM" id="SSF81301">
    <property type="entry name" value="Nucleotidyltransferase"/>
    <property type="match status" value="2"/>
</dbReference>
<dbReference type="InterPro" id="IPR043519">
    <property type="entry name" value="NT_sf"/>
</dbReference>
<keyword evidence="1 9" id="KW-0808">Transferase</keyword>
<name>A0ABX7K9S0_9SPHN</name>
<dbReference type="Gene3D" id="1.20.120.1510">
    <property type="match status" value="1"/>
</dbReference>